<gene>
    <name evidence="5" type="ORF">CVO77_12265</name>
</gene>
<evidence type="ECO:0000256" key="2">
    <source>
        <dbReference type="ARBA" id="ARBA00012737"/>
    </source>
</evidence>
<dbReference type="PANTHER" id="PTHR43284">
    <property type="entry name" value="ASPARAGINE SYNTHETASE (GLUTAMINE-HYDROLYZING)"/>
    <property type="match status" value="1"/>
</dbReference>
<keyword evidence="6" id="KW-1185">Reference proteome</keyword>
<organism evidence="5 6">
    <name type="scientific">Sphingopyxis lindanitolerans</name>
    <dbReference type="NCBI Taxonomy" id="2054227"/>
    <lineage>
        <taxon>Bacteria</taxon>
        <taxon>Pseudomonadati</taxon>
        <taxon>Pseudomonadota</taxon>
        <taxon>Alphaproteobacteria</taxon>
        <taxon>Sphingomonadales</taxon>
        <taxon>Sphingomonadaceae</taxon>
        <taxon>Sphingopyxis</taxon>
    </lineage>
</organism>
<evidence type="ECO:0000259" key="4">
    <source>
        <dbReference type="Pfam" id="PF00733"/>
    </source>
</evidence>
<reference evidence="6" key="1">
    <citation type="submission" date="2017-11" db="EMBL/GenBank/DDBJ databases">
        <title>The complete genome sequence of Sphingopyxis pomeranensis sp. nov. strain WS5A3p.</title>
        <authorList>
            <person name="Kaminski M.A."/>
        </authorList>
    </citation>
    <scope>NUCLEOTIDE SEQUENCE [LARGE SCALE GENOMIC DNA]</scope>
    <source>
        <strain evidence="6">WS5A3p</strain>
    </source>
</reference>
<dbReference type="InterPro" id="IPR051786">
    <property type="entry name" value="ASN_synthetase/amidase"/>
</dbReference>
<dbReference type="SUPFAM" id="SSF52402">
    <property type="entry name" value="Adenine nucleotide alpha hydrolases-like"/>
    <property type="match status" value="1"/>
</dbReference>
<dbReference type="EC" id="6.3.5.4" evidence="2"/>
<comment type="pathway">
    <text evidence="1">Amino-acid biosynthesis; L-asparagine biosynthesis; L-asparagine from L-aspartate (L-Gln route): step 1/1.</text>
</comment>
<dbReference type="GO" id="GO:0006529">
    <property type="term" value="P:asparagine biosynthetic process"/>
    <property type="evidence" value="ECO:0007669"/>
    <property type="project" value="InterPro"/>
</dbReference>
<protein>
    <recommendedName>
        <fullName evidence="2">asparagine synthase (glutamine-hydrolyzing)</fullName>
        <ecNumber evidence="2">6.3.5.4</ecNumber>
    </recommendedName>
</protein>
<dbReference type="Pfam" id="PF00733">
    <property type="entry name" value="Asn_synthase"/>
    <property type="match status" value="1"/>
</dbReference>
<comment type="catalytic activity">
    <reaction evidence="3">
        <text>L-aspartate + L-glutamine + ATP + H2O = L-asparagine + L-glutamate + AMP + diphosphate + H(+)</text>
        <dbReference type="Rhea" id="RHEA:12228"/>
        <dbReference type="ChEBI" id="CHEBI:15377"/>
        <dbReference type="ChEBI" id="CHEBI:15378"/>
        <dbReference type="ChEBI" id="CHEBI:29985"/>
        <dbReference type="ChEBI" id="CHEBI:29991"/>
        <dbReference type="ChEBI" id="CHEBI:30616"/>
        <dbReference type="ChEBI" id="CHEBI:33019"/>
        <dbReference type="ChEBI" id="CHEBI:58048"/>
        <dbReference type="ChEBI" id="CHEBI:58359"/>
        <dbReference type="ChEBI" id="CHEBI:456215"/>
        <dbReference type="EC" id="6.3.5.4"/>
    </reaction>
</comment>
<dbReference type="GO" id="GO:0005829">
    <property type="term" value="C:cytosol"/>
    <property type="evidence" value="ECO:0007669"/>
    <property type="project" value="TreeGrafter"/>
</dbReference>
<dbReference type="InterPro" id="IPR014729">
    <property type="entry name" value="Rossmann-like_a/b/a_fold"/>
</dbReference>
<dbReference type="GO" id="GO:0004066">
    <property type="term" value="F:asparagine synthase (glutamine-hydrolyzing) activity"/>
    <property type="evidence" value="ECO:0007669"/>
    <property type="project" value="UniProtKB-EC"/>
</dbReference>
<name>A0A2S8B0G9_9SPHN</name>
<dbReference type="AlphaFoldDB" id="A0A2S8B0G9"/>
<proteinExistence type="predicted"/>
<evidence type="ECO:0000313" key="5">
    <source>
        <dbReference type="EMBL" id="PQM25884.1"/>
    </source>
</evidence>
<accession>A0A2S8B0G9</accession>
<evidence type="ECO:0000313" key="6">
    <source>
        <dbReference type="Proteomes" id="UP000238954"/>
    </source>
</evidence>
<dbReference type="Proteomes" id="UP000238954">
    <property type="component" value="Chromosome"/>
</dbReference>
<evidence type="ECO:0000256" key="3">
    <source>
        <dbReference type="ARBA" id="ARBA00048741"/>
    </source>
</evidence>
<dbReference type="InterPro" id="IPR001962">
    <property type="entry name" value="Asn_synthase"/>
</dbReference>
<dbReference type="Gene3D" id="3.40.50.620">
    <property type="entry name" value="HUPs"/>
    <property type="match status" value="1"/>
</dbReference>
<dbReference type="PANTHER" id="PTHR43284:SF1">
    <property type="entry name" value="ASPARAGINE SYNTHETASE"/>
    <property type="match status" value="1"/>
</dbReference>
<evidence type="ECO:0000256" key="1">
    <source>
        <dbReference type="ARBA" id="ARBA00005187"/>
    </source>
</evidence>
<feature type="domain" description="Asparagine synthetase" evidence="4">
    <location>
        <begin position="189"/>
        <end position="544"/>
    </location>
</feature>
<dbReference type="EMBL" id="PHFW01000003">
    <property type="protein sequence ID" value="PQM25884.1"/>
    <property type="molecule type" value="Genomic_DNA"/>
</dbReference>
<comment type="caution">
    <text evidence="5">The sequence shown here is derived from an EMBL/GenBank/DDBJ whole genome shotgun (WGS) entry which is preliminary data.</text>
</comment>
<sequence length="563" mass="61931">MMDRGILGIAGAPGLESAVLQAVTEHGLDQIDKFDGLTLYAGAGLKRSRARASSVILGDYFSDGSFSVDWGSYLKFSAEPGKPVEISRAPLTGLPLYYFRTHGGLLFFSHLELVRGLEIKVGLDVDFLRHLLAYSNRRTARTGLAGVEELLPGTRLAFDGHVTQVRPTWSPWPHTRKGIYDRDAVPLLNSTIRKCVSTWASERKQIMLELSGGLDSSIVAAALAAEGHGFAAATIATSSPDGDERRYARAVAERCGAALAEYLHDDSELDLAAGPRFLSPRPATYGVLAGIDAALGAATAQLPGASIFTGIGGDNVFAITRSILPVIDALKIHEPIRRPATALRDCARLCDVTIWHAARSVYRQWRRPPAAGWPRDDDYACHSALPDVPLPHVWDHGGERIPPGKIRHVQSIQRILDFLDRPGRWYGRDVVAPLLSQPVVELCLSIPGWQWVAGGSDRAVARQAFASRLPEFVVWRRNKGRLETLCARAFIEQRARLRPILLEGQLAREGLLDRERIEAYLARERLAGDYDYFRLLELADIELWIASIEGFGRVPASLAQRAY</sequence>